<feature type="binding site" evidence="15">
    <location>
        <position position="122"/>
    </location>
    <ligand>
        <name>Zn(2+)</name>
        <dbReference type="ChEBI" id="CHEBI:29105"/>
        <note>catalytic</note>
    </ligand>
</feature>
<feature type="domain" description="MAM" evidence="18">
    <location>
        <begin position="229"/>
        <end position="394"/>
    </location>
</feature>
<dbReference type="InterPro" id="IPR008974">
    <property type="entry name" value="TRAF-like"/>
</dbReference>
<dbReference type="PRINTS" id="PR00480">
    <property type="entry name" value="ASTACIN"/>
</dbReference>
<dbReference type="InterPro" id="IPR002083">
    <property type="entry name" value="MATH/TRAF_dom"/>
</dbReference>
<dbReference type="GO" id="GO:0016020">
    <property type="term" value="C:membrane"/>
    <property type="evidence" value="ECO:0007669"/>
    <property type="project" value="UniProtKB-SubCell"/>
</dbReference>
<proteinExistence type="predicted"/>
<keyword evidence="13" id="KW-1015">Disulfide bond</keyword>
<evidence type="ECO:0000256" key="16">
    <source>
        <dbReference type="RuleBase" id="RU361183"/>
    </source>
</evidence>
<feature type="transmembrane region" description="Helical" evidence="17">
    <location>
        <begin position="596"/>
        <end position="618"/>
    </location>
</feature>
<evidence type="ECO:0000256" key="10">
    <source>
        <dbReference type="ARBA" id="ARBA00023049"/>
    </source>
</evidence>
<dbReference type="OMA" id="PQHVWHI"/>
<evidence type="ECO:0000256" key="9">
    <source>
        <dbReference type="ARBA" id="ARBA00022989"/>
    </source>
</evidence>
<feature type="active site" evidence="15">
    <location>
        <position position="119"/>
    </location>
</feature>
<keyword evidence="2" id="KW-0245">EGF-like domain</keyword>
<keyword evidence="4 17" id="KW-0812">Transmembrane</keyword>
<dbReference type="PROSITE" id="PS50060">
    <property type="entry name" value="MAM_2"/>
    <property type="match status" value="1"/>
</dbReference>
<keyword evidence="14" id="KW-0325">Glycoprotein</keyword>
<evidence type="ECO:0000256" key="13">
    <source>
        <dbReference type="ARBA" id="ARBA00023157"/>
    </source>
</evidence>
<dbReference type="Pfam" id="PF22486">
    <property type="entry name" value="MATH_2"/>
    <property type="match status" value="1"/>
</dbReference>
<keyword evidence="7 15" id="KW-0378">Hydrolase</keyword>
<evidence type="ECO:0000256" key="4">
    <source>
        <dbReference type="ARBA" id="ARBA00022692"/>
    </source>
</evidence>
<dbReference type="STRING" id="94237.ENSMMOP00000008535"/>
<evidence type="ECO:0000256" key="7">
    <source>
        <dbReference type="ARBA" id="ARBA00022801"/>
    </source>
</evidence>
<evidence type="ECO:0000259" key="19">
    <source>
        <dbReference type="PROSITE" id="PS50144"/>
    </source>
</evidence>
<keyword evidence="10 15" id="KW-0482">Metalloprotease</keyword>
<dbReference type="Proteomes" id="UP000261620">
    <property type="component" value="Unplaced"/>
</dbReference>
<evidence type="ECO:0000256" key="3">
    <source>
        <dbReference type="ARBA" id="ARBA00022670"/>
    </source>
</evidence>
<evidence type="ECO:0000256" key="17">
    <source>
        <dbReference type="SAM" id="Phobius"/>
    </source>
</evidence>
<dbReference type="PROSITE" id="PS00740">
    <property type="entry name" value="MAM_1"/>
    <property type="match status" value="1"/>
</dbReference>
<dbReference type="SMART" id="SM00061">
    <property type="entry name" value="MATH"/>
    <property type="match status" value="1"/>
</dbReference>
<keyword evidence="5 15" id="KW-0479">Metal-binding</keyword>
<dbReference type="FunFam" id="2.60.210.10:FF:000009">
    <property type="entry name" value="Meprin A subunit"/>
    <property type="match status" value="1"/>
</dbReference>
<dbReference type="GO" id="GO:0004222">
    <property type="term" value="F:metalloendopeptidase activity"/>
    <property type="evidence" value="ECO:0007669"/>
    <property type="project" value="UniProtKB-UniRule"/>
</dbReference>
<comment type="subcellular location">
    <subcellularLocation>
        <location evidence="1">Membrane</location>
        <topology evidence="1">Single-pass type I membrane protein</topology>
    </subcellularLocation>
</comment>
<feature type="domain" description="MATH" evidence="19">
    <location>
        <begin position="392"/>
        <end position="557"/>
    </location>
</feature>
<evidence type="ECO:0000256" key="12">
    <source>
        <dbReference type="ARBA" id="ARBA00023145"/>
    </source>
</evidence>
<comment type="cofactor">
    <cofactor evidence="15 16">
        <name>Zn(2+)</name>
        <dbReference type="ChEBI" id="CHEBI:29105"/>
    </cofactor>
    <text evidence="15 16">Binds 1 zinc ion per subunit.</text>
</comment>
<dbReference type="GO" id="GO:0006508">
    <property type="term" value="P:proteolysis"/>
    <property type="evidence" value="ECO:0007669"/>
    <property type="project" value="UniProtKB-KW"/>
</dbReference>
<reference evidence="21" key="2">
    <citation type="submission" date="2025-09" db="UniProtKB">
        <authorList>
            <consortium name="Ensembl"/>
        </authorList>
    </citation>
    <scope>IDENTIFICATION</scope>
</reference>
<keyword evidence="6" id="KW-0732">Signal</keyword>
<dbReference type="InterPro" id="IPR024079">
    <property type="entry name" value="MetalloPept_cat_dom_sf"/>
</dbReference>
<evidence type="ECO:0000256" key="8">
    <source>
        <dbReference type="ARBA" id="ARBA00022833"/>
    </source>
</evidence>
<dbReference type="PROSITE" id="PS50144">
    <property type="entry name" value="MATH"/>
    <property type="match status" value="1"/>
</dbReference>
<dbReference type="Gene3D" id="2.60.210.10">
    <property type="entry name" value="Apoptosis, Tumor Necrosis Factor Receptor Associated Protein 2, Chain A"/>
    <property type="match status" value="1"/>
</dbReference>
<organism evidence="21 22">
    <name type="scientific">Mola mola</name>
    <name type="common">Ocean sunfish</name>
    <name type="synonym">Tetraodon mola</name>
    <dbReference type="NCBI Taxonomy" id="94237"/>
    <lineage>
        <taxon>Eukaryota</taxon>
        <taxon>Metazoa</taxon>
        <taxon>Chordata</taxon>
        <taxon>Craniata</taxon>
        <taxon>Vertebrata</taxon>
        <taxon>Euteleostomi</taxon>
        <taxon>Actinopterygii</taxon>
        <taxon>Neopterygii</taxon>
        <taxon>Teleostei</taxon>
        <taxon>Neoteleostei</taxon>
        <taxon>Acanthomorphata</taxon>
        <taxon>Eupercaria</taxon>
        <taxon>Tetraodontiformes</taxon>
        <taxon>Molidae</taxon>
        <taxon>Mola</taxon>
    </lineage>
</organism>
<evidence type="ECO:0000259" key="20">
    <source>
        <dbReference type="PROSITE" id="PS51864"/>
    </source>
</evidence>
<dbReference type="Pfam" id="PF00629">
    <property type="entry name" value="MAM"/>
    <property type="match status" value="1"/>
</dbReference>
<dbReference type="Ensembl" id="ENSMMOT00000008689.1">
    <property type="protein sequence ID" value="ENSMMOP00000008535.1"/>
    <property type="gene ID" value="ENSMMOG00000006596.1"/>
</dbReference>
<evidence type="ECO:0000259" key="18">
    <source>
        <dbReference type="PROSITE" id="PS50060"/>
    </source>
</evidence>
<dbReference type="SMART" id="SM00235">
    <property type="entry name" value="ZnMc"/>
    <property type="match status" value="1"/>
</dbReference>
<name>A0A3Q4AUX5_MOLML</name>
<dbReference type="SMART" id="SM00137">
    <property type="entry name" value="MAM"/>
    <property type="match status" value="1"/>
</dbReference>
<keyword evidence="9 17" id="KW-1133">Transmembrane helix</keyword>
<dbReference type="PRINTS" id="PR00020">
    <property type="entry name" value="MAMDOMAIN"/>
</dbReference>
<dbReference type="InterPro" id="IPR006026">
    <property type="entry name" value="Peptidase_Metallo"/>
</dbReference>
<dbReference type="AlphaFoldDB" id="A0A3Q4AUX5"/>
<dbReference type="Gene3D" id="3.40.390.10">
    <property type="entry name" value="Collagenase (Catalytic Domain)"/>
    <property type="match status" value="1"/>
</dbReference>
<feature type="binding site" evidence="15">
    <location>
        <position position="118"/>
    </location>
    <ligand>
        <name>Zn(2+)</name>
        <dbReference type="ChEBI" id="CHEBI:29105"/>
        <note>catalytic</note>
    </ligand>
</feature>
<keyword evidence="22" id="KW-1185">Reference proteome</keyword>
<dbReference type="PANTHER" id="PTHR10127">
    <property type="entry name" value="DISCOIDIN, CUB, EGF, LAMININ , AND ZINC METALLOPROTEASE DOMAIN CONTAINING"/>
    <property type="match status" value="1"/>
</dbReference>
<dbReference type="CDD" id="cd06263">
    <property type="entry name" value="MAM"/>
    <property type="match status" value="1"/>
</dbReference>
<dbReference type="SUPFAM" id="SSF49899">
    <property type="entry name" value="Concanavalin A-like lectins/glucanases"/>
    <property type="match status" value="1"/>
</dbReference>
<dbReference type="InterPro" id="IPR013320">
    <property type="entry name" value="ConA-like_dom_sf"/>
</dbReference>
<dbReference type="FunFam" id="2.60.120.200:FF:000037">
    <property type="entry name" value="Meprin A subunit"/>
    <property type="match status" value="1"/>
</dbReference>
<reference evidence="21" key="1">
    <citation type="submission" date="2025-08" db="UniProtKB">
        <authorList>
            <consortium name="Ensembl"/>
        </authorList>
    </citation>
    <scope>IDENTIFICATION</scope>
</reference>
<dbReference type="GO" id="GO:0008270">
    <property type="term" value="F:zinc ion binding"/>
    <property type="evidence" value="ECO:0007669"/>
    <property type="project" value="UniProtKB-UniRule"/>
</dbReference>
<evidence type="ECO:0000256" key="6">
    <source>
        <dbReference type="ARBA" id="ARBA00022729"/>
    </source>
</evidence>
<protein>
    <recommendedName>
        <fullName evidence="16">Metalloendopeptidase</fullName>
        <ecNumber evidence="16">3.4.24.-</ecNumber>
    </recommendedName>
</protein>
<evidence type="ECO:0000256" key="11">
    <source>
        <dbReference type="ARBA" id="ARBA00023136"/>
    </source>
</evidence>
<evidence type="ECO:0000256" key="1">
    <source>
        <dbReference type="ARBA" id="ARBA00004479"/>
    </source>
</evidence>
<evidence type="ECO:0000256" key="2">
    <source>
        <dbReference type="ARBA" id="ARBA00022536"/>
    </source>
</evidence>
<evidence type="ECO:0000313" key="21">
    <source>
        <dbReference type="Ensembl" id="ENSMMOP00000008535.1"/>
    </source>
</evidence>
<evidence type="ECO:0000256" key="14">
    <source>
        <dbReference type="ARBA" id="ARBA00023180"/>
    </source>
</evidence>
<keyword evidence="3 15" id="KW-0645">Protease</keyword>
<dbReference type="FunFam" id="3.40.390.10:FF:000015">
    <property type="entry name" value="Meprin A subunit"/>
    <property type="match status" value="1"/>
</dbReference>
<accession>A0A3Q4AUX5</accession>
<dbReference type="PANTHER" id="PTHR10127:SF882">
    <property type="entry name" value="MEPRIN A SUBUNIT"/>
    <property type="match status" value="1"/>
</dbReference>
<dbReference type="InterPro" id="IPR000998">
    <property type="entry name" value="MAM_dom"/>
</dbReference>
<keyword evidence="11 17" id="KW-0472">Membrane</keyword>
<evidence type="ECO:0000313" key="22">
    <source>
        <dbReference type="Proteomes" id="UP000261620"/>
    </source>
</evidence>
<sequence>MLTNFTCAETDNDGGYDWDIFNINEGLNSIVGEKYRWPTSIPYYLEDSLEMNAKGVILKAFEQYRIKTCIDFTPWKGEKNYISVFKGSGCYSSVGNQHVGKQRLSIGNNCDRLGTVEHEFLHALGFWHEQSRADRDDYIDIVWDQIQPGKEHNFKTYDDTVSSALGVPYDYGSVMHYSKTSFNIGSEPTIVTKIPHFKDVIGQRMGFSASDLTKLNHLYNCTKSSAFVDHCDFEEENICGMIQRSGSRKWERRSSVSGGPQTDFSNLGQCKGKGYFMHFSTASADFGENAFLESRWLYPKPGSQCLQFFLHNSGATDDFLNIWVQEYDKGNPIGKMKLFKSISGGAMGSWELHNINLNVTQKARVVFEGVRGKNTSKGGFSLDDINLSSTKCPQHVWHIRNITRLLATTPAGSKLYSPRFVSQTGYSFQVGVYLNGRSNHPGYMGMYFHLTSGPNDYRLKWPCPWQQITMALMDQQSDIRQHMTMHRMVTTDPGKMSSDGTEYYWDDPRKVGSKVTVSDGSYYYRGPGYGTSTFITHSRLNSRNFIKGDDAFFLFSLEDISGLLESQPLPQSAVRADVNLMKAAEQDAPRGAPNNAIVVTAVAGSVAAAIVVVAVLITRRRERRMQQKDEAVIMQDMLGFMGVSLSCHLHHKFIVPNLCLVCLVWKSITRCVSMSLQEQPTKELPSASATP</sequence>
<feature type="binding site" evidence="15">
    <location>
        <position position="128"/>
    </location>
    <ligand>
        <name>Zn(2+)</name>
        <dbReference type="ChEBI" id="CHEBI:29105"/>
        <note>catalytic</note>
    </ligand>
</feature>
<dbReference type="SUPFAM" id="SSF49599">
    <property type="entry name" value="TRAF domain-like"/>
    <property type="match status" value="1"/>
</dbReference>
<keyword evidence="12" id="KW-0865">Zymogen</keyword>
<evidence type="ECO:0000256" key="15">
    <source>
        <dbReference type="PROSITE-ProRule" id="PRU01211"/>
    </source>
</evidence>
<dbReference type="PROSITE" id="PS51864">
    <property type="entry name" value="ASTACIN"/>
    <property type="match status" value="1"/>
</dbReference>
<evidence type="ECO:0000256" key="5">
    <source>
        <dbReference type="ARBA" id="ARBA00022723"/>
    </source>
</evidence>
<dbReference type="EC" id="3.4.24.-" evidence="16"/>
<comment type="caution">
    <text evidence="15">Lacks conserved residue(s) required for the propagation of feature annotation.</text>
</comment>
<dbReference type="Gene3D" id="2.60.120.200">
    <property type="match status" value="1"/>
</dbReference>
<keyword evidence="8 15" id="KW-0862">Zinc</keyword>
<dbReference type="Pfam" id="PF01400">
    <property type="entry name" value="Astacin"/>
    <property type="match status" value="1"/>
</dbReference>
<dbReference type="SUPFAM" id="SSF55486">
    <property type="entry name" value="Metalloproteases ('zincins'), catalytic domain"/>
    <property type="match status" value="1"/>
</dbReference>
<dbReference type="InterPro" id="IPR001506">
    <property type="entry name" value="Peptidase_M12A"/>
</dbReference>
<feature type="domain" description="Peptidase M12A" evidence="20">
    <location>
        <begin position="28"/>
        <end position="222"/>
    </location>
</feature>